<evidence type="ECO:0000313" key="3">
    <source>
        <dbReference type="Proteomes" id="UP001286313"/>
    </source>
</evidence>
<name>A0AAE1GIT9_PETCI</name>
<dbReference type="Proteomes" id="UP001286313">
    <property type="component" value="Unassembled WGS sequence"/>
</dbReference>
<reference evidence="2" key="1">
    <citation type="submission" date="2023-10" db="EMBL/GenBank/DDBJ databases">
        <title>Genome assemblies of two species of porcelain crab, Petrolisthes cinctipes and Petrolisthes manimaculis (Anomura: Porcellanidae).</title>
        <authorList>
            <person name="Angst P."/>
        </authorList>
    </citation>
    <scope>NUCLEOTIDE SEQUENCE</scope>
    <source>
        <strain evidence="2">PB745_01</strain>
        <tissue evidence="2">Gill</tissue>
    </source>
</reference>
<protein>
    <submittedName>
        <fullName evidence="2">Uncharacterized protein</fullName>
    </submittedName>
</protein>
<gene>
    <name evidence="2" type="ORF">Pcinc_003597</name>
</gene>
<evidence type="ECO:0000256" key="1">
    <source>
        <dbReference type="SAM" id="MobiDB-lite"/>
    </source>
</evidence>
<proteinExistence type="predicted"/>
<dbReference type="EMBL" id="JAWQEG010000251">
    <property type="protein sequence ID" value="KAK3892621.1"/>
    <property type="molecule type" value="Genomic_DNA"/>
</dbReference>
<feature type="region of interest" description="Disordered" evidence="1">
    <location>
        <begin position="47"/>
        <end position="73"/>
    </location>
</feature>
<organism evidence="2 3">
    <name type="scientific">Petrolisthes cinctipes</name>
    <name type="common">Flat porcelain crab</name>
    <dbReference type="NCBI Taxonomy" id="88211"/>
    <lineage>
        <taxon>Eukaryota</taxon>
        <taxon>Metazoa</taxon>
        <taxon>Ecdysozoa</taxon>
        <taxon>Arthropoda</taxon>
        <taxon>Crustacea</taxon>
        <taxon>Multicrustacea</taxon>
        <taxon>Malacostraca</taxon>
        <taxon>Eumalacostraca</taxon>
        <taxon>Eucarida</taxon>
        <taxon>Decapoda</taxon>
        <taxon>Pleocyemata</taxon>
        <taxon>Anomura</taxon>
        <taxon>Galatheoidea</taxon>
        <taxon>Porcellanidae</taxon>
        <taxon>Petrolisthes</taxon>
    </lineage>
</organism>
<sequence length="92" mass="9973">MGVACTTALIGSLHNGRSTSLEIPTQTTPCCLMECDNVTQGPLIYPRGEPLETSTTPEASYQHGIGEGEGRDGMEILRRELGVKRGREIERV</sequence>
<accession>A0AAE1GIT9</accession>
<keyword evidence="3" id="KW-1185">Reference proteome</keyword>
<evidence type="ECO:0000313" key="2">
    <source>
        <dbReference type="EMBL" id="KAK3892621.1"/>
    </source>
</evidence>
<dbReference type="AlphaFoldDB" id="A0AAE1GIT9"/>
<comment type="caution">
    <text evidence="2">The sequence shown here is derived from an EMBL/GenBank/DDBJ whole genome shotgun (WGS) entry which is preliminary data.</text>
</comment>